<dbReference type="PANTHER" id="PTHR33207">
    <property type="entry name" value="F-BOX DOMAIN CONTAINING PROTEIN-RELATED"/>
    <property type="match status" value="1"/>
</dbReference>
<proteinExistence type="predicted"/>
<dbReference type="AlphaFoldDB" id="A0A0E0H9K5"/>
<keyword evidence="4" id="KW-1185">Reference proteome</keyword>
<dbReference type="Proteomes" id="UP000006591">
    <property type="component" value="Chromosome 5"/>
</dbReference>
<feature type="domain" description="F-box" evidence="2">
    <location>
        <begin position="26"/>
        <end position="74"/>
    </location>
</feature>
<dbReference type="EnsemblPlants" id="ONIVA05G03640.1">
    <property type="protein sequence ID" value="ONIVA05G03640.1"/>
    <property type="gene ID" value="ONIVA05G03640"/>
</dbReference>
<sequence length="494" mass="53733">MAAKERQRRRRESKAKKAWRLLRDAPTNIDDLPDDLLECVLLRLAASSLLCLIRAAFACKRFCRLVADARFRSLVDGGRPGGGPAVLGHYYTLNRPANCRHHPPASDPPFVPSSSSPPTGHCFSLDYLPFDRPRELIDSHGSLLLFVNGPWGTSWGHRHYRRFSDLLVCEPLTRRFQGIARMPPPLGSLVFCGAYLIDGGGGERGVGMSNYRVLCMFGELACVFSPGNDGGWRFVDTGLKYGDGEDVEFPEDTQFVGRAAGKIYWWAPGGLVQVFDEATDTFFLMEFPKHMRWEYHKSNLRVIGGVDGGGIRVVRMTGEDLEIYGESGGGEWAVERSVRLADATRGLPGRQEVFFTAEAPAARIVTAGGDGFVTLAPAEDETWLFSVDLETMEAERDHERNKHVGEAHPCSAPPLAAVFRACGVELIFIGARTLASLSPGAAGSSSRPSPPTPPPFSASPSPERPPAKPRGRKGGGGALLVSSRSGGLGSRPEW</sequence>
<dbReference type="PROSITE" id="PS50181">
    <property type="entry name" value="FBOX"/>
    <property type="match status" value="1"/>
</dbReference>
<dbReference type="SUPFAM" id="SSF81383">
    <property type="entry name" value="F-box domain"/>
    <property type="match status" value="1"/>
</dbReference>
<dbReference type="eggNOG" id="ENOG502R73F">
    <property type="taxonomic scope" value="Eukaryota"/>
</dbReference>
<dbReference type="HOGENOM" id="CLU_038427_3_1_1"/>
<reference evidence="3" key="1">
    <citation type="submission" date="2015-04" db="UniProtKB">
        <authorList>
            <consortium name="EnsemblPlants"/>
        </authorList>
    </citation>
    <scope>IDENTIFICATION</scope>
    <source>
        <strain evidence="3">SL10</strain>
    </source>
</reference>
<dbReference type="OMA" id="HERNRHA"/>
<feature type="compositionally biased region" description="Low complexity" evidence="1">
    <location>
        <begin position="438"/>
        <end position="447"/>
    </location>
</feature>
<reference evidence="3" key="2">
    <citation type="submission" date="2018-04" db="EMBL/GenBank/DDBJ databases">
        <title>OnivRS2 (Oryza nivara Reference Sequence Version 2).</title>
        <authorList>
            <person name="Zhang J."/>
            <person name="Kudrna D."/>
            <person name="Lee S."/>
            <person name="Talag J."/>
            <person name="Rajasekar S."/>
            <person name="Welchert J."/>
            <person name="Hsing Y.-I."/>
            <person name="Wing R.A."/>
        </authorList>
    </citation>
    <scope>NUCLEOTIDE SEQUENCE [LARGE SCALE GENOMIC DNA]</scope>
    <source>
        <strain evidence="3">SL10</strain>
    </source>
</reference>
<protein>
    <recommendedName>
        <fullName evidence="2">F-box domain-containing protein</fullName>
    </recommendedName>
</protein>
<dbReference type="Gramene" id="ONIVA05G03640.1">
    <property type="protein sequence ID" value="ONIVA05G03640.1"/>
    <property type="gene ID" value="ONIVA05G03640"/>
</dbReference>
<dbReference type="InterPro" id="IPR001810">
    <property type="entry name" value="F-box_dom"/>
</dbReference>
<name>A0A0E0H9K5_ORYNI</name>
<evidence type="ECO:0000313" key="3">
    <source>
        <dbReference type="EnsemblPlants" id="ONIVA05G03640.1"/>
    </source>
</evidence>
<evidence type="ECO:0000313" key="4">
    <source>
        <dbReference type="Proteomes" id="UP000006591"/>
    </source>
</evidence>
<accession>A0A0E0H9K5</accession>
<evidence type="ECO:0000256" key="1">
    <source>
        <dbReference type="SAM" id="MobiDB-lite"/>
    </source>
</evidence>
<organism evidence="3">
    <name type="scientific">Oryza nivara</name>
    <name type="common">Indian wild rice</name>
    <name type="synonym">Oryza sativa f. spontanea</name>
    <dbReference type="NCBI Taxonomy" id="4536"/>
    <lineage>
        <taxon>Eukaryota</taxon>
        <taxon>Viridiplantae</taxon>
        <taxon>Streptophyta</taxon>
        <taxon>Embryophyta</taxon>
        <taxon>Tracheophyta</taxon>
        <taxon>Spermatophyta</taxon>
        <taxon>Magnoliopsida</taxon>
        <taxon>Liliopsida</taxon>
        <taxon>Poales</taxon>
        <taxon>Poaceae</taxon>
        <taxon>BOP clade</taxon>
        <taxon>Oryzoideae</taxon>
        <taxon>Oryzeae</taxon>
        <taxon>Oryzinae</taxon>
        <taxon>Oryza</taxon>
    </lineage>
</organism>
<feature type="region of interest" description="Disordered" evidence="1">
    <location>
        <begin position="438"/>
        <end position="494"/>
    </location>
</feature>
<dbReference type="Pfam" id="PF00646">
    <property type="entry name" value="F-box"/>
    <property type="match status" value="1"/>
</dbReference>
<evidence type="ECO:0000259" key="2">
    <source>
        <dbReference type="PROSITE" id="PS50181"/>
    </source>
</evidence>
<feature type="compositionally biased region" description="Pro residues" evidence="1">
    <location>
        <begin position="448"/>
        <end position="457"/>
    </location>
</feature>
<dbReference type="InterPro" id="IPR036047">
    <property type="entry name" value="F-box-like_dom_sf"/>
</dbReference>